<feature type="transmembrane region" description="Helical" evidence="9">
    <location>
        <begin position="217"/>
        <end position="239"/>
    </location>
</feature>
<sequence length="516" mass="56523">MSILLSRKNTQRSLYSSCKLAFPLLDMEIGSASDEKAGLFARGWRRLKAFSENFNANVVKVAKKIKKLGQDDPRTFIHSLKVGLALTLVSLIYYFRPLYAGFGVSAMWAVLTVVVVFEFTVGATLCKGLNRGFATLLAGVLGVGAHHLASLSGEKGEPIILGIFVFLLATASTFSRFFPHIKARYDYGVLIFILTFSLVAISSYRVDEILEMAHERLSTIIIGSVTCIVITISICPVWAGEDLHNLVALNMEKLADFLEVFGGEYFIIAQDGANVVVSKDDNPFLQGYKSVLNSKTSEESLANFARWEPGHGRFSFRHPWKQYLKIGALTRQCAYQIEALNDYINSEIQVPQEFRREFQQSCTKMSSESGKALKGLASAIKTMTYPSSANDHVENSKTAANDLKTTLKAALLENTELLQVIPAATVASLLIKIVTCTDKIAESVHELACVANFRRVDTNVTPEKPQLRPPGTVKPLSDTDGPHVLLTVCGASLALAENENPQANMACQAHGSVNIC</sequence>
<keyword evidence="4 9" id="KW-0812">Transmembrane</keyword>
<comment type="subcellular location">
    <subcellularLocation>
        <location evidence="1">Membrane</location>
        <topology evidence="1">Multi-pass membrane protein</topology>
    </subcellularLocation>
</comment>
<feature type="transmembrane region" description="Helical" evidence="9">
    <location>
        <begin position="185"/>
        <end position="205"/>
    </location>
</feature>
<comment type="caution">
    <text evidence="10">The sequence shown here is derived from an EMBL/GenBank/DDBJ whole genome shotgun (WGS) entry which is preliminary data.</text>
</comment>
<dbReference type="EMBL" id="JABCRI010000011">
    <property type="protein sequence ID" value="KAF8397979.1"/>
    <property type="molecule type" value="Genomic_DNA"/>
</dbReference>
<evidence type="ECO:0000256" key="7">
    <source>
        <dbReference type="ARBA" id="ARBA00023136"/>
    </source>
</evidence>
<dbReference type="GO" id="GO:0016020">
    <property type="term" value="C:membrane"/>
    <property type="evidence" value="ECO:0007669"/>
    <property type="project" value="UniProtKB-SubCell"/>
</dbReference>
<evidence type="ECO:0000313" key="11">
    <source>
        <dbReference type="Proteomes" id="UP000655225"/>
    </source>
</evidence>
<dbReference type="GO" id="GO:0015743">
    <property type="term" value="P:malate transport"/>
    <property type="evidence" value="ECO:0007669"/>
    <property type="project" value="InterPro"/>
</dbReference>
<evidence type="ECO:0000256" key="5">
    <source>
        <dbReference type="ARBA" id="ARBA00022989"/>
    </source>
</evidence>
<feature type="transmembrane region" description="Helical" evidence="9">
    <location>
        <begin position="159"/>
        <end position="178"/>
    </location>
</feature>
<gene>
    <name evidence="10" type="ORF">HHK36_016905</name>
</gene>
<evidence type="ECO:0000256" key="6">
    <source>
        <dbReference type="ARBA" id="ARBA00023065"/>
    </source>
</evidence>
<feature type="transmembrane region" description="Helical" evidence="9">
    <location>
        <begin position="76"/>
        <end position="95"/>
    </location>
</feature>
<organism evidence="10 11">
    <name type="scientific">Tetracentron sinense</name>
    <name type="common">Spur-leaf</name>
    <dbReference type="NCBI Taxonomy" id="13715"/>
    <lineage>
        <taxon>Eukaryota</taxon>
        <taxon>Viridiplantae</taxon>
        <taxon>Streptophyta</taxon>
        <taxon>Embryophyta</taxon>
        <taxon>Tracheophyta</taxon>
        <taxon>Spermatophyta</taxon>
        <taxon>Magnoliopsida</taxon>
        <taxon>Trochodendrales</taxon>
        <taxon>Trochodendraceae</taxon>
        <taxon>Tetracentron</taxon>
    </lineage>
</organism>
<evidence type="ECO:0000256" key="2">
    <source>
        <dbReference type="ARBA" id="ARBA00007079"/>
    </source>
</evidence>
<evidence type="ECO:0000256" key="4">
    <source>
        <dbReference type="ARBA" id="ARBA00022692"/>
    </source>
</evidence>
<keyword evidence="6" id="KW-0406">Ion transport</keyword>
<proteinExistence type="inferred from homology"/>
<dbReference type="InterPro" id="IPR020966">
    <property type="entry name" value="ALMT"/>
</dbReference>
<name>A0A834YY95_TETSI</name>
<dbReference type="PANTHER" id="PTHR31086">
    <property type="entry name" value="ALUMINUM-ACTIVATED MALATE TRANSPORTER 10"/>
    <property type="match status" value="1"/>
</dbReference>
<accession>A0A834YY95</accession>
<comment type="similarity">
    <text evidence="2">Belongs to the aromatic acid exporter (TC 2.A.85) family.</text>
</comment>
<dbReference type="Pfam" id="PF11744">
    <property type="entry name" value="ALMT"/>
    <property type="match status" value="2"/>
</dbReference>
<feature type="transmembrane region" description="Helical" evidence="9">
    <location>
        <begin position="101"/>
        <end position="121"/>
    </location>
</feature>
<feature type="transmembrane region" description="Helical" evidence="9">
    <location>
        <begin position="133"/>
        <end position="153"/>
    </location>
</feature>
<keyword evidence="7 9" id="KW-0472">Membrane</keyword>
<keyword evidence="8" id="KW-0407">Ion channel</keyword>
<evidence type="ECO:0000256" key="3">
    <source>
        <dbReference type="ARBA" id="ARBA00022448"/>
    </source>
</evidence>
<dbReference type="AlphaFoldDB" id="A0A834YY95"/>
<reference evidence="10 11" key="1">
    <citation type="submission" date="2020-04" db="EMBL/GenBank/DDBJ databases">
        <title>Plant Genome Project.</title>
        <authorList>
            <person name="Zhang R.-G."/>
        </authorList>
    </citation>
    <scope>NUCLEOTIDE SEQUENCE [LARGE SCALE GENOMIC DNA]</scope>
    <source>
        <strain evidence="10">YNK0</strain>
        <tissue evidence="10">Leaf</tissue>
    </source>
</reference>
<dbReference type="OrthoDB" id="68611at2759"/>
<evidence type="ECO:0000256" key="8">
    <source>
        <dbReference type="ARBA" id="ARBA00023303"/>
    </source>
</evidence>
<protein>
    <recommendedName>
        <fullName evidence="12">Aluminum-activated malate transporter</fullName>
    </recommendedName>
</protein>
<keyword evidence="11" id="KW-1185">Reference proteome</keyword>
<keyword evidence="3" id="KW-0813">Transport</keyword>
<keyword evidence="5 9" id="KW-1133">Transmembrane helix</keyword>
<dbReference type="OMA" id="CSIISRE"/>
<evidence type="ECO:0008006" key="12">
    <source>
        <dbReference type="Google" id="ProtNLM"/>
    </source>
</evidence>
<evidence type="ECO:0000256" key="1">
    <source>
        <dbReference type="ARBA" id="ARBA00004141"/>
    </source>
</evidence>
<dbReference type="GO" id="GO:0034220">
    <property type="term" value="P:monoatomic ion transmembrane transport"/>
    <property type="evidence" value="ECO:0007669"/>
    <property type="project" value="UniProtKB-KW"/>
</dbReference>
<evidence type="ECO:0000313" key="10">
    <source>
        <dbReference type="EMBL" id="KAF8397979.1"/>
    </source>
</evidence>
<dbReference type="Proteomes" id="UP000655225">
    <property type="component" value="Unassembled WGS sequence"/>
</dbReference>
<evidence type="ECO:0000256" key="9">
    <source>
        <dbReference type="SAM" id="Phobius"/>
    </source>
</evidence>